<dbReference type="InterPro" id="IPR036412">
    <property type="entry name" value="HAD-like_sf"/>
</dbReference>
<proteinExistence type="predicted"/>
<feature type="signal peptide" evidence="3">
    <location>
        <begin position="1"/>
        <end position="23"/>
    </location>
</feature>
<organism evidence="4 5">
    <name type="scientific">Mycoplasma seminis</name>
    <dbReference type="NCBI Taxonomy" id="512749"/>
    <lineage>
        <taxon>Bacteria</taxon>
        <taxon>Bacillati</taxon>
        <taxon>Mycoplasmatota</taxon>
        <taxon>Mollicutes</taxon>
        <taxon>Mycoplasmataceae</taxon>
        <taxon>Mycoplasma</taxon>
    </lineage>
</organism>
<accession>A0ABY9HAD3</accession>
<evidence type="ECO:0000313" key="5">
    <source>
        <dbReference type="Proteomes" id="UP001237011"/>
    </source>
</evidence>
<evidence type="ECO:0000256" key="1">
    <source>
        <dbReference type="ARBA" id="ARBA00022729"/>
    </source>
</evidence>
<dbReference type="Gene3D" id="3.40.50.1000">
    <property type="entry name" value="HAD superfamily/HAD-like"/>
    <property type="match status" value="1"/>
</dbReference>
<feature type="chain" id="PRO_5047077516" evidence="3">
    <location>
        <begin position="24"/>
        <end position="446"/>
    </location>
</feature>
<evidence type="ECO:0000256" key="2">
    <source>
        <dbReference type="SAM" id="MobiDB-lite"/>
    </source>
</evidence>
<keyword evidence="1 3" id="KW-0732">Signal</keyword>
<dbReference type="RefSeq" id="WP_305937984.1">
    <property type="nucleotide sequence ID" value="NZ_CP132191.1"/>
</dbReference>
<feature type="region of interest" description="Disordered" evidence="2">
    <location>
        <begin position="412"/>
        <end position="446"/>
    </location>
</feature>
<gene>
    <name evidence="4" type="ORF">Q8852_00020</name>
</gene>
<protein>
    <submittedName>
        <fullName evidence="4">HAD family acid phosphatase</fullName>
    </submittedName>
</protein>
<name>A0ABY9HAD3_9MOLU</name>
<dbReference type="Proteomes" id="UP001237011">
    <property type="component" value="Chromosome"/>
</dbReference>
<dbReference type="InterPro" id="IPR054816">
    <property type="entry name" value="Lipoprotein_mollicutes-type_CS"/>
</dbReference>
<evidence type="ECO:0000256" key="3">
    <source>
        <dbReference type="SAM" id="SignalP"/>
    </source>
</evidence>
<reference evidence="4" key="1">
    <citation type="submission" date="2023-08" db="EMBL/GenBank/DDBJ databases">
        <title>Complete genome sequence of Mycoplasma seminis 2200.</title>
        <authorList>
            <person name="Spergser J."/>
        </authorList>
    </citation>
    <scope>NUCLEOTIDE SEQUENCE [LARGE SCALE GENOMIC DNA]</scope>
    <source>
        <strain evidence="4">2200</strain>
    </source>
</reference>
<sequence length="446" mass="48451">MNKVSKLLLTFGGAATAIIPAVAVSCTPSDNDKKIKDLEKQLADTKAQLTTAQTDLTNKTQELTTAQTNLTSKTQELADAIKRYNTVSLTSSNTWNSISAEKEAMGMEVYKQATAAFDAMITQPNVSLTNVDSKGSAVTVTATEEGKFIPVVFMDLDETVLNNFAYQNYLVKNNTTFSLTTWHDFVMQAKSQEVAGAIKFIKHVWEKGGVVMFNSNRNQNDSSNGKIKGEVEASKTNLVNLGLDAKLMPEWIWWMQGTESATPQKPFSQANRDVKVSKEERMHYINTNKLTIDKVQAQFKVVMRVGDDISDFNDNFSKQQGIKSAEVVAALKDANNGYGILFGNTDVNNKSVYFNIKTNKFEKEDFAASYILIPGNTSYGSWVKQAVGSSAFNFDKANELLAASGWVFTPSAPATTTTGTNTSTTTPAPATGTQTGNGSAAATPAK</sequence>
<evidence type="ECO:0000313" key="4">
    <source>
        <dbReference type="EMBL" id="WLP85552.1"/>
    </source>
</evidence>
<dbReference type="InterPro" id="IPR006423">
    <property type="entry name" value="Lipo_e_P4"/>
</dbReference>
<keyword evidence="5" id="KW-1185">Reference proteome</keyword>
<dbReference type="InterPro" id="IPR023214">
    <property type="entry name" value="HAD_sf"/>
</dbReference>
<dbReference type="EMBL" id="CP132191">
    <property type="protein sequence ID" value="WLP85552.1"/>
    <property type="molecule type" value="Genomic_DNA"/>
</dbReference>
<dbReference type="SFLD" id="SFLDG01125">
    <property type="entry name" value="C1.1:_Acid_Phosphatase_Like"/>
    <property type="match status" value="1"/>
</dbReference>
<dbReference type="SUPFAM" id="SSF56784">
    <property type="entry name" value="HAD-like"/>
    <property type="match status" value="1"/>
</dbReference>
<dbReference type="NCBIfam" id="NF045726">
    <property type="entry name" value="XXplasma_LP"/>
    <property type="match status" value="1"/>
</dbReference>
<dbReference type="SFLD" id="SFLDS00003">
    <property type="entry name" value="Haloacid_Dehalogenase"/>
    <property type="match status" value="1"/>
</dbReference>
<dbReference type="InterPro" id="IPR005519">
    <property type="entry name" value="Acid_phosphat_B-like"/>
</dbReference>
<dbReference type="Pfam" id="PF03767">
    <property type="entry name" value="Acid_phosphat_B"/>
    <property type="match status" value="1"/>
</dbReference>
<dbReference type="PROSITE" id="PS51257">
    <property type="entry name" value="PROKAR_LIPOPROTEIN"/>
    <property type="match status" value="1"/>
</dbReference>
<feature type="compositionally biased region" description="Low complexity" evidence="2">
    <location>
        <begin position="412"/>
        <end position="438"/>
    </location>
</feature>